<evidence type="ECO:0000313" key="4">
    <source>
        <dbReference type="EMBL" id="NEV61338.1"/>
    </source>
</evidence>
<comment type="caution">
    <text evidence="4">The sequence shown here is derived from an EMBL/GenBank/DDBJ whole genome shotgun (WGS) entry which is preliminary data.</text>
</comment>
<keyword evidence="2" id="KW-0597">Phosphoprotein</keyword>
<keyword evidence="5" id="KW-1185">Reference proteome</keyword>
<dbReference type="AlphaFoldDB" id="A0A6M0JUW5"/>
<accession>A0A6M0JUW5</accession>
<evidence type="ECO:0000313" key="5">
    <source>
        <dbReference type="Proteomes" id="UP000483379"/>
    </source>
</evidence>
<dbReference type="RefSeq" id="WP_164451462.1">
    <property type="nucleotide sequence ID" value="NZ_JAAIJQ010000011.1"/>
</dbReference>
<dbReference type="InterPro" id="IPR008207">
    <property type="entry name" value="Sig_transdc_His_kin_Hpt_dom"/>
</dbReference>
<dbReference type="GO" id="GO:0000160">
    <property type="term" value="P:phosphorelay signal transduction system"/>
    <property type="evidence" value="ECO:0007669"/>
    <property type="project" value="UniProtKB-KW"/>
</dbReference>
<dbReference type="Pfam" id="PF01627">
    <property type="entry name" value="Hpt"/>
    <property type="match status" value="1"/>
</dbReference>
<dbReference type="Gene3D" id="1.20.120.160">
    <property type="entry name" value="HPT domain"/>
    <property type="match status" value="1"/>
</dbReference>
<feature type="modified residue" description="Phosphohistidine" evidence="2">
    <location>
        <position position="67"/>
    </location>
</feature>
<dbReference type="SUPFAM" id="SSF47226">
    <property type="entry name" value="Histidine-containing phosphotransfer domain, HPT domain"/>
    <property type="match status" value="1"/>
</dbReference>
<evidence type="ECO:0000259" key="3">
    <source>
        <dbReference type="PROSITE" id="PS50894"/>
    </source>
</evidence>
<dbReference type="InterPro" id="IPR036641">
    <property type="entry name" value="HPT_dom_sf"/>
</dbReference>
<proteinExistence type="predicted"/>
<organism evidence="4 5">
    <name type="scientific">Thiorhodococcus minor</name>
    <dbReference type="NCBI Taxonomy" id="57489"/>
    <lineage>
        <taxon>Bacteria</taxon>
        <taxon>Pseudomonadati</taxon>
        <taxon>Pseudomonadota</taxon>
        <taxon>Gammaproteobacteria</taxon>
        <taxon>Chromatiales</taxon>
        <taxon>Chromatiaceae</taxon>
        <taxon>Thiorhodococcus</taxon>
    </lineage>
</organism>
<name>A0A6M0JUW5_9GAMM</name>
<sequence>MSTNETAPAAVPTAIYDEAAALESAGGDRALAAELMSALLDGLPEELDALKACLAEHDWPGLAEYAHQLRSATGYCGVPALDAAISALERAARIEDAQRCDDAFEEVLRKSQLLLARDKASDEAMDRAGPSPPTF</sequence>
<reference evidence="4 5" key="1">
    <citation type="submission" date="2020-02" db="EMBL/GenBank/DDBJ databases">
        <title>Genome sequences of Thiorhodococcus mannitoliphagus and Thiorhodococcus minor, purple sulfur photosynthetic bacteria in the gammaproteobacterial family, Chromatiaceae.</title>
        <authorList>
            <person name="Aviles F.A."/>
            <person name="Meyer T.E."/>
            <person name="Kyndt J.A."/>
        </authorList>
    </citation>
    <scope>NUCLEOTIDE SEQUENCE [LARGE SCALE GENOMIC DNA]</scope>
    <source>
        <strain evidence="4 5">DSM 11518</strain>
    </source>
</reference>
<evidence type="ECO:0000256" key="2">
    <source>
        <dbReference type="PROSITE-ProRule" id="PRU00110"/>
    </source>
</evidence>
<dbReference type="PROSITE" id="PS50894">
    <property type="entry name" value="HPT"/>
    <property type="match status" value="1"/>
</dbReference>
<dbReference type="EMBL" id="JAAIJQ010000011">
    <property type="protein sequence ID" value="NEV61338.1"/>
    <property type="molecule type" value="Genomic_DNA"/>
</dbReference>
<dbReference type="GO" id="GO:0004672">
    <property type="term" value="F:protein kinase activity"/>
    <property type="evidence" value="ECO:0007669"/>
    <property type="project" value="UniProtKB-ARBA"/>
</dbReference>
<feature type="domain" description="HPt" evidence="3">
    <location>
        <begin position="28"/>
        <end position="125"/>
    </location>
</feature>
<dbReference type="Proteomes" id="UP000483379">
    <property type="component" value="Unassembled WGS sequence"/>
</dbReference>
<protein>
    <submittedName>
        <fullName evidence="4">Hpt domain-containing protein</fullName>
    </submittedName>
</protein>
<gene>
    <name evidence="4" type="ORF">G3446_05405</name>
</gene>
<evidence type="ECO:0000256" key="1">
    <source>
        <dbReference type="ARBA" id="ARBA00023012"/>
    </source>
</evidence>
<keyword evidence="1" id="KW-0902">Two-component regulatory system</keyword>